<evidence type="ECO:0000256" key="3">
    <source>
        <dbReference type="ARBA" id="ARBA00022553"/>
    </source>
</evidence>
<keyword evidence="5" id="KW-0547">Nucleotide-binding</keyword>
<reference evidence="9 10" key="1">
    <citation type="submission" date="2020-07" db="EMBL/GenBank/DDBJ databases">
        <title>Genomic analyses of the natural microbiome of Caenorhabditis elegans.</title>
        <authorList>
            <person name="Samuel B."/>
        </authorList>
    </citation>
    <scope>NUCLEOTIDE SEQUENCE [LARGE SCALE GENOMIC DNA]</scope>
    <source>
        <strain evidence="9 10">BIGb0408</strain>
    </source>
</reference>
<dbReference type="InterPro" id="IPR029016">
    <property type="entry name" value="GAF-like_dom_sf"/>
</dbReference>
<dbReference type="Pfam" id="PF01590">
    <property type="entry name" value="GAF"/>
    <property type="match status" value="1"/>
</dbReference>
<dbReference type="GO" id="GO:0004673">
    <property type="term" value="F:protein histidine kinase activity"/>
    <property type="evidence" value="ECO:0007669"/>
    <property type="project" value="UniProtKB-EC"/>
</dbReference>
<keyword evidence="10" id="KW-1185">Reference proteome</keyword>
<dbReference type="AlphaFoldDB" id="A0A7Y9XMQ3"/>
<feature type="domain" description="Signal transduction histidine kinase HWE region" evidence="8">
    <location>
        <begin position="179"/>
        <end position="257"/>
    </location>
</feature>
<dbReference type="Pfam" id="PF07536">
    <property type="entry name" value="HWE_HK"/>
    <property type="match status" value="1"/>
</dbReference>
<dbReference type="PANTHER" id="PTHR41523">
    <property type="entry name" value="TWO-COMPONENT SYSTEM SENSOR PROTEIN"/>
    <property type="match status" value="1"/>
</dbReference>
<proteinExistence type="predicted"/>
<keyword evidence="3" id="KW-0597">Phosphoprotein</keyword>
<protein>
    <recommendedName>
        <fullName evidence="2">histidine kinase</fullName>
        <ecNumber evidence="2">2.7.13.3</ecNumber>
    </recommendedName>
</protein>
<evidence type="ECO:0000259" key="8">
    <source>
        <dbReference type="SMART" id="SM00911"/>
    </source>
</evidence>
<evidence type="ECO:0000313" key="10">
    <source>
        <dbReference type="Proteomes" id="UP000578688"/>
    </source>
</evidence>
<evidence type="ECO:0000256" key="4">
    <source>
        <dbReference type="ARBA" id="ARBA00022679"/>
    </source>
</evidence>
<dbReference type="SMART" id="SM00911">
    <property type="entry name" value="HWE_HK"/>
    <property type="match status" value="1"/>
</dbReference>
<dbReference type="SUPFAM" id="SSF55781">
    <property type="entry name" value="GAF domain-like"/>
    <property type="match status" value="1"/>
</dbReference>
<dbReference type="GO" id="GO:0005524">
    <property type="term" value="F:ATP binding"/>
    <property type="evidence" value="ECO:0007669"/>
    <property type="project" value="UniProtKB-KW"/>
</dbReference>
<dbReference type="Gene3D" id="3.30.450.40">
    <property type="match status" value="1"/>
</dbReference>
<accession>A0A7Y9XMQ3</accession>
<sequence>MRTFLSRFSERALDVMSAGAPVEPLLREFAVSLQAELPGTVIGINVLDKPGNTFRLSVFPGLPLEFSNSLVNNRITGKRGSCGMAIMTGRIVEVPEVASDERFSAEWKELFRQHGLEAMLSIPAMSIEGLVQGSLAVIHPLGSPPNPDQRAFLQLASALCAKICIYSRTQESTQILIGEMDHRMRNLFATIGGVAIMTMRGHPEPRQFRKVLDERLVMMQRAHSLAMDAQEVELSTLLHNVLSPYCADYDILFSGPPIVLAGEAASALALVIHELATNAAKYGALSQPGGVLHVRWATEHGMAGAIFTLNWAESNGPAVKPPSRKGYGTTMITGSLRNAFDGAAELSYEASGFTCRITAPLTSRLGREKELESLAL</sequence>
<evidence type="ECO:0000256" key="1">
    <source>
        <dbReference type="ARBA" id="ARBA00000085"/>
    </source>
</evidence>
<dbReference type="EC" id="2.7.13.3" evidence="2"/>
<keyword evidence="7" id="KW-0067">ATP-binding</keyword>
<evidence type="ECO:0000256" key="6">
    <source>
        <dbReference type="ARBA" id="ARBA00022777"/>
    </source>
</evidence>
<keyword evidence="4" id="KW-0808">Transferase</keyword>
<dbReference type="InterPro" id="IPR011102">
    <property type="entry name" value="Sig_transdc_His_kinase_HWE"/>
</dbReference>
<dbReference type="Proteomes" id="UP000578688">
    <property type="component" value="Unassembled WGS sequence"/>
</dbReference>
<dbReference type="PANTHER" id="PTHR41523:SF8">
    <property type="entry name" value="ETHYLENE RESPONSE SENSOR PROTEIN"/>
    <property type="match status" value="1"/>
</dbReference>
<name>A0A7Y9XMQ3_9GAMM</name>
<dbReference type="InterPro" id="IPR036890">
    <property type="entry name" value="HATPase_C_sf"/>
</dbReference>
<comment type="caution">
    <text evidence="9">The sequence shown here is derived from an EMBL/GenBank/DDBJ whole genome shotgun (WGS) entry which is preliminary data.</text>
</comment>
<keyword evidence="6 9" id="KW-0418">Kinase</keyword>
<dbReference type="RefSeq" id="WP_179538874.1">
    <property type="nucleotide sequence ID" value="NZ_JACBYV010000001.1"/>
</dbReference>
<comment type="catalytic activity">
    <reaction evidence="1">
        <text>ATP + protein L-histidine = ADP + protein N-phospho-L-histidine.</text>
        <dbReference type="EC" id="2.7.13.3"/>
    </reaction>
</comment>
<evidence type="ECO:0000256" key="5">
    <source>
        <dbReference type="ARBA" id="ARBA00022741"/>
    </source>
</evidence>
<evidence type="ECO:0000256" key="7">
    <source>
        <dbReference type="ARBA" id="ARBA00022840"/>
    </source>
</evidence>
<dbReference type="InterPro" id="IPR003018">
    <property type="entry name" value="GAF"/>
</dbReference>
<evidence type="ECO:0000313" key="9">
    <source>
        <dbReference type="EMBL" id="NYH74205.1"/>
    </source>
</evidence>
<dbReference type="Gene3D" id="3.30.565.10">
    <property type="entry name" value="Histidine kinase-like ATPase, C-terminal domain"/>
    <property type="match status" value="1"/>
</dbReference>
<gene>
    <name evidence="9" type="ORF">FHR27_002815</name>
</gene>
<evidence type="ECO:0000256" key="2">
    <source>
        <dbReference type="ARBA" id="ARBA00012438"/>
    </source>
</evidence>
<dbReference type="EMBL" id="JACBYV010000001">
    <property type="protein sequence ID" value="NYH74205.1"/>
    <property type="molecule type" value="Genomic_DNA"/>
</dbReference>
<organism evidence="9 10">
    <name type="scientific">Phytopseudomonas flavescens</name>
    <dbReference type="NCBI Taxonomy" id="29435"/>
    <lineage>
        <taxon>Bacteria</taxon>
        <taxon>Pseudomonadati</taxon>
        <taxon>Pseudomonadota</taxon>
        <taxon>Gammaproteobacteria</taxon>
        <taxon>Pseudomonadales</taxon>
        <taxon>Pseudomonadaceae</taxon>
        <taxon>Phytopseudomonas</taxon>
    </lineage>
</organism>